<dbReference type="AlphaFoldDB" id="V6KRU9"/>
<dbReference type="HOGENOM" id="CLU_1342669_0_0_11"/>
<evidence type="ECO:0000313" key="3">
    <source>
        <dbReference type="Proteomes" id="UP000017984"/>
    </source>
</evidence>
<comment type="caution">
    <text evidence="2">The sequence shown here is derived from an EMBL/GenBank/DDBJ whole genome shotgun (WGS) entry which is preliminary data.</text>
</comment>
<evidence type="ECO:0000313" key="2">
    <source>
        <dbReference type="EMBL" id="EST34847.1"/>
    </source>
</evidence>
<name>V6KRU9_STRRC</name>
<gene>
    <name evidence="2" type="ORF">M878_08260</name>
</gene>
<reference evidence="2 3" key="1">
    <citation type="journal article" date="2014" name="Genome Announc.">
        <title>Draft Genome Sequence of Streptomyces roseochromogenes subsp. oscitans DS 12.976, Producer of the Aminocoumarin Antibiotic Clorobiocin.</title>
        <authorList>
            <person name="Ruckert C."/>
            <person name="Kalinowski J."/>
            <person name="Heide L."/>
            <person name="Apel A.K."/>
        </authorList>
    </citation>
    <scope>NUCLEOTIDE SEQUENCE [LARGE SCALE GENOMIC DNA]</scope>
    <source>
        <strain evidence="2 3">DS 12.976</strain>
    </source>
</reference>
<keyword evidence="3" id="KW-1185">Reference proteome</keyword>
<accession>V6KRU9</accession>
<organism evidence="2 3">
    <name type="scientific">Streptomyces roseochromogenus subsp. oscitans DS 12.976</name>
    <dbReference type="NCBI Taxonomy" id="1352936"/>
    <lineage>
        <taxon>Bacteria</taxon>
        <taxon>Bacillati</taxon>
        <taxon>Actinomycetota</taxon>
        <taxon>Actinomycetes</taxon>
        <taxon>Kitasatosporales</taxon>
        <taxon>Streptomycetaceae</taxon>
        <taxon>Streptomyces</taxon>
    </lineage>
</organism>
<proteinExistence type="predicted"/>
<dbReference type="PATRIC" id="fig|1352936.5.peg.1758"/>
<evidence type="ECO:0000256" key="1">
    <source>
        <dbReference type="SAM" id="MobiDB-lite"/>
    </source>
</evidence>
<sequence length="204" mass="21574">MVVLGPGEVEAEGIGAFRGGGSGEQADQFGLALHRVALFAEHRVEAVDQDVPRAGPGVVRDERGPVQRAGAFPLGRGGRGAVHTREILQQRLHHVPRRHLAPVQAGPHAVGVALPEDPAPASALVQACQQTVQIARELPYPTGELIQGHRSAPTRPPALSPAQATPAVLRLCYREFSGSARTAQRGTPAAARTRRLIRPRANTA</sequence>
<dbReference type="Proteomes" id="UP000017984">
    <property type="component" value="Chromosome"/>
</dbReference>
<protein>
    <submittedName>
        <fullName evidence="2">Uncharacterized protein</fullName>
    </submittedName>
</protein>
<feature type="region of interest" description="Disordered" evidence="1">
    <location>
        <begin position="183"/>
        <end position="204"/>
    </location>
</feature>
<dbReference type="EMBL" id="AWQX01000066">
    <property type="protein sequence ID" value="EST34847.1"/>
    <property type="molecule type" value="Genomic_DNA"/>
</dbReference>